<evidence type="ECO:0000313" key="2">
    <source>
        <dbReference type="Proteomes" id="UP000051952"/>
    </source>
</evidence>
<accession>A0A0S4JL85</accession>
<dbReference type="SUPFAM" id="SSF52047">
    <property type="entry name" value="RNI-like"/>
    <property type="match status" value="2"/>
</dbReference>
<sequence length="424" mass="46585">MGKKEKIPAPGAKTDKYTNFYSKSKWKGFLSKPVLELAGRSIEQRGALIIGNALAKNRMVTSVDFSHNHMGDGGAIEIAQILKVNEFIQNINLSHNDITDVGGIALASSFIPCANPTGQPAQWNRSIYYMNLSCNQMSDDTMLAFSNSAACHRELSKVDFSWNNVGPQGTKCLLRSMQRNPHCSFVLSANVIGDEGVEYLCDAWRRYGGKGNSSLQLFRNDISKNGADAIGRLIEGNDFIVDINLSCNTLGFKGMQLLGQRFIAAKNIVRYLNVSNNMLGDEGAEEMAQLIASSPESLTKLNISANDITDKGGAALAHALGKNNNLIIVNFSENTFGPKTIDALSEPIRNAKVLKMLDVRKCLPTTELKQQIMSISNENPGIRVDTGVSDEDIFGEMMGKITEHMQKILEDEEKGRNKKKKKKD</sequence>
<dbReference type="EMBL" id="CYKH01002023">
    <property type="protein sequence ID" value="CUG92255.1"/>
    <property type="molecule type" value="Genomic_DNA"/>
</dbReference>
<dbReference type="VEuPathDB" id="TriTrypDB:BSAL_36370"/>
<dbReference type="OMA" id="NGTKCLM"/>
<gene>
    <name evidence="1" type="ORF">BSAL_36370</name>
</gene>
<dbReference type="Pfam" id="PF13516">
    <property type="entry name" value="LRR_6"/>
    <property type="match status" value="5"/>
</dbReference>
<dbReference type="InterPro" id="IPR001611">
    <property type="entry name" value="Leu-rich_rpt"/>
</dbReference>
<dbReference type="Gene3D" id="3.80.10.10">
    <property type="entry name" value="Ribonuclease Inhibitor"/>
    <property type="match status" value="3"/>
</dbReference>
<dbReference type="PANTHER" id="PTHR24114">
    <property type="entry name" value="LEUCINE RICH REPEAT FAMILY PROTEIN"/>
    <property type="match status" value="1"/>
</dbReference>
<dbReference type="InterPro" id="IPR052394">
    <property type="entry name" value="LRR-containing"/>
</dbReference>
<dbReference type="AlphaFoldDB" id="A0A0S4JL85"/>
<organism evidence="1 2">
    <name type="scientific">Bodo saltans</name>
    <name type="common">Flagellated protozoan</name>
    <dbReference type="NCBI Taxonomy" id="75058"/>
    <lineage>
        <taxon>Eukaryota</taxon>
        <taxon>Discoba</taxon>
        <taxon>Euglenozoa</taxon>
        <taxon>Kinetoplastea</taxon>
        <taxon>Metakinetoplastina</taxon>
        <taxon>Eubodonida</taxon>
        <taxon>Bodonidae</taxon>
        <taxon>Bodo</taxon>
    </lineage>
</organism>
<dbReference type="PANTHER" id="PTHR24114:SF2">
    <property type="entry name" value="F-BOX DOMAIN-CONTAINING PROTEIN-RELATED"/>
    <property type="match status" value="1"/>
</dbReference>
<proteinExistence type="predicted"/>
<keyword evidence="2" id="KW-1185">Reference proteome</keyword>
<dbReference type="Proteomes" id="UP000051952">
    <property type="component" value="Unassembled WGS sequence"/>
</dbReference>
<name>A0A0S4JL85_BODSA</name>
<evidence type="ECO:0000313" key="1">
    <source>
        <dbReference type="EMBL" id="CUG92255.1"/>
    </source>
</evidence>
<protein>
    <submittedName>
        <fullName evidence="1">Leucine-rich repeat protein, putative</fullName>
    </submittedName>
</protein>
<dbReference type="OrthoDB" id="333024at2759"/>
<dbReference type="SMART" id="SM00368">
    <property type="entry name" value="LRR_RI"/>
    <property type="match status" value="5"/>
</dbReference>
<dbReference type="InterPro" id="IPR032675">
    <property type="entry name" value="LRR_dom_sf"/>
</dbReference>
<reference evidence="2" key="1">
    <citation type="submission" date="2015-09" db="EMBL/GenBank/DDBJ databases">
        <authorList>
            <consortium name="Pathogen Informatics"/>
        </authorList>
    </citation>
    <scope>NUCLEOTIDE SEQUENCE [LARGE SCALE GENOMIC DNA]</scope>
    <source>
        <strain evidence="2">Lake Konstanz</strain>
    </source>
</reference>